<dbReference type="EMBL" id="SNXE01000004">
    <property type="protein sequence ID" value="TDP09566.1"/>
    <property type="molecule type" value="Genomic_DNA"/>
</dbReference>
<reference evidence="2 3" key="1">
    <citation type="submission" date="2019-03" db="EMBL/GenBank/DDBJ databases">
        <title>Genomic Encyclopedia of Type Strains, Phase IV (KMG-IV): sequencing the most valuable type-strain genomes for metagenomic binning, comparative biology and taxonomic classification.</title>
        <authorList>
            <person name="Goeker M."/>
        </authorList>
    </citation>
    <scope>NUCLEOTIDE SEQUENCE [LARGE SCALE GENOMIC DNA]</scope>
    <source>
        <strain evidence="2 3">DSM 25082</strain>
    </source>
</reference>
<sequence length="134" mass="14130">MLGGIFPEKMPALSALLADLGRPSAARLAASLGVSRATAHRWIAQDRAPRAVLLVLYLAAPSFGARSEAARVMHAQEGQRLAQALAEAHRREAEALRRELARVVALGDFGAANQPTVRALPAVVVNGGRRPIGV</sequence>
<evidence type="ECO:0000256" key="1">
    <source>
        <dbReference type="SAM" id="Coils"/>
    </source>
</evidence>
<name>A0A4R6N3T0_9BURK</name>
<evidence type="ECO:0000313" key="2">
    <source>
        <dbReference type="EMBL" id="TDP09566.1"/>
    </source>
</evidence>
<keyword evidence="1" id="KW-0175">Coiled coil</keyword>
<gene>
    <name evidence="2" type="ORF">DFR39_104127</name>
</gene>
<accession>A0A4R6N3T0</accession>
<feature type="coiled-coil region" evidence="1">
    <location>
        <begin position="79"/>
        <end position="106"/>
    </location>
</feature>
<proteinExistence type="predicted"/>
<dbReference type="Proteomes" id="UP000295357">
    <property type="component" value="Unassembled WGS sequence"/>
</dbReference>
<organism evidence="2 3">
    <name type="scientific">Roseateles asaccharophilus</name>
    <dbReference type="NCBI Taxonomy" id="582607"/>
    <lineage>
        <taxon>Bacteria</taxon>
        <taxon>Pseudomonadati</taxon>
        <taxon>Pseudomonadota</taxon>
        <taxon>Betaproteobacteria</taxon>
        <taxon>Burkholderiales</taxon>
        <taxon>Sphaerotilaceae</taxon>
        <taxon>Roseateles</taxon>
    </lineage>
</organism>
<protein>
    <submittedName>
        <fullName evidence="2">Uncharacterized protein</fullName>
    </submittedName>
</protein>
<dbReference type="AlphaFoldDB" id="A0A4R6N3T0"/>
<evidence type="ECO:0000313" key="3">
    <source>
        <dbReference type="Proteomes" id="UP000295357"/>
    </source>
</evidence>
<keyword evidence="3" id="KW-1185">Reference proteome</keyword>
<comment type="caution">
    <text evidence="2">The sequence shown here is derived from an EMBL/GenBank/DDBJ whole genome shotgun (WGS) entry which is preliminary data.</text>
</comment>